<evidence type="ECO:0000259" key="9">
    <source>
        <dbReference type="Pfam" id="PF07687"/>
    </source>
</evidence>
<feature type="domain" description="Peptidase M20 dimerisation" evidence="9">
    <location>
        <begin position="214"/>
        <end position="306"/>
    </location>
</feature>
<dbReference type="PIRSF" id="PIRSF001235">
    <property type="entry name" value="Amidase_carbamoylase"/>
    <property type="match status" value="1"/>
</dbReference>
<feature type="binding site" evidence="7">
    <location>
        <position position="188"/>
    </location>
    <ligand>
        <name>Zn(2+)</name>
        <dbReference type="ChEBI" id="CHEBI:29105"/>
        <label>1</label>
    </ligand>
</feature>
<evidence type="ECO:0000256" key="6">
    <source>
        <dbReference type="ARBA" id="ARBA00023211"/>
    </source>
</evidence>
<dbReference type="CDD" id="cd03884">
    <property type="entry name" value="M20_bAS"/>
    <property type="match status" value="1"/>
</dbReference>
<evidence type="ECO:0000256" key="8">
    <source>
        <dbReference type="PIRSR" id="PIRSR001235-2"/>
    </source>
</evidence>
<comment type="subunit">
    <text evidence="3">Homodimer.</text>
</comment>
<name>A0A5J5GHU4_9RHOB</name>
<dbReference type="InterPro" id="IPR002933">
    <property type="entry name" value="Peptidase_M20"/>
</dbReference>
<keyword evidence="11" id="KW-1185">Reference proteome</keyword>
<dbReference type="Gene3D" id="3.40.630.10">
    <property type="entry name" value="Zn peptidases"/>
    <property type="match status" value="1"/>
</dbReference>
<evidence type="ECO:0000256" key="7">
    <source>
        <dbReference type="PIRSR" id="PIRSR001235-1"/>
    </source>
</evidence>
<dbReference type="SUPFAM" id="SSF55031">
    <property type="entry name" value="Bacterial exopeptidase dimerisation domain"/>
    <property type="match status" value="1"/>
</dbReference>
<dbReference type="AlphaFoldDB" id="A0A5J5GHU4"/>
<feature type="binding site" evidence="7">
    <location>
        <position position="89"/>
    </location>
    <ligand>
        <name>Zn(2+)</name>
        <dbReference type="ChEBI" id="CHEBI:29105"/>
        <label>1</label>
    </ligand>
</feature>
<dbReference type="RefSeq" id="WP_150445088.1">
    <property type="nucleotide sequence ID" value="NZ_VYQE01000003.1"/>
</dbReference>
<dbReference type="SUPFAM" id="SSF53187">
    <property type="entry name" value="Zn-dependent exopeptidases"/>
    <property type="match status" value="1"/>
</dbReference>
<dbReference type="EMBL" id="VYQE01000003">
    <property type="protein sequence ID" value="KAA9007806.1"/>
    <property type="molecule type" value="Genomic_DNA"/>
</dbReference>
<keyword evidence="4 7" id="KW-0479">Metal-binding</keyword>
<feature type="binding site" evidence="8">
    <location>
        <position position="213"/>
    </location>
    <ligand>
        <name>allantoate</name>
        <dbReference type="ChEBI" id="CHEBI:17536"/>
    </ligand>
</feature>
<gene>
    <name evidence="10" type="ORF">F3S47_09770</name>
</gene>
<comment type="cofactor">
    <cofactor evidence="1">
        <name>Mn(2+)</name>
        <dbReference type="ChEBI" id="CHEBI:29035"/>
    </cofactor>
</comment>
<reference evidence="10 11" key="1">
    <citation type="submission" date="2019-09" db="EMBL/GenBank/DDBJ databases">
        <authorList>
            <person name="Park J.-S."/>
            <person name="Choi H.-J."/>
        </authorList>
    </citation>
    <scope>NUCLEOTIDE SEQUENCE [LARGE SCALE GENOMIC DNA]</scope>
    <source>
        <strain evidence="10 11">176SS1-4</strain>
    </source>
</reference>
<feature type="binding site" evidence="7">
    <location>
        <position position="124"/>
    </location>
    <ligand>
        <name>Zn(2+)</name>
        <dbReference type="ChEBI" id="CHEBI:29105"/>
        <label>2</label>
    </ligand>
</feature>
<evidence type="ECO:0000256" key="2">
    <source>
        <dbReference type="ARBA" id="ARBA00006153"/>
    </source>
</evidence>
<keyword evidence="6" id="KW-0464">Manganese</keyword>
<keyword evidence="5 10" id="KW-0378">Hydrolase</keyword>
<accession>A0A5J5GHU4</accession>
<organism evidence="10 11">
    <name type="scientific">Histidinibacterium aquaticum</name>
    <dbReference type="NCBI Taxonomy" id="2613962"/>
    <lineage>
        <taxon>Bacteria</taxon>
        <taxon>Pseudomonadati</taxon>
        <taxon>Pseudomonadota</taxon>
        <taxon>Alphaproteobacteria</taxon>
        <taxon>Rhodobacterales</taxon>
        <taxon>Paracoccaceae</taxon>
        <taxon>Histidinibacterium</taxon>
    </lineage>
</organism>
<keyword evidence="7" id="KW-0862">Zinc</keyword>
<evidence type="ECO:0000256" key="5">
    <source>
        <dbReference type="ARBA" id="ARBA00022801"/>
    </source>
</evidence>
<comment type="cofactor">
    <cofactor evidence="7">
        <name>Zn(2+)</name>
        <dbReference type="ChEBI" id="CHEBI:29105"/>
    </cofactor>
    <text evidence="7">Binds 2 Zn(2+) ions per subunit.</text>
</comment>
<feature type="binding site" evidence="7">
    <location>
        <position position="380"/>
    </location>
    <ligand>
        <name>Zn(2+)</name>
        <dbReference type="ChEBI" id="CHEBI:29105"/>
        <label>2</label>
    </ligand>
</feature>
<dbReference type="GO" id="GO:0046872">
    <property type="term" value="F:metal ion binding"/>
    <property type="evidence" value="ECO:0007669"/>
    <property type="project" value="UniProtKB-KW"/>
</dbReference>
<protein>
    <submittedName>
        <fullName evidence="10">M20 family metallo-hydrolase</fullName>
    </submittedName>
</protein>
<proteinExistence type="inferred from homology"/>
<evidence type="ECO:0000256" key="3">
    <source>
        <dbReference type="ARBA" id="ARBA00011738"/>
    </source>
</evidence>
<dbReference type="InterPro" id="IPR011650">
    <property type="entry name" value="Peptidase_M20_dimer"/>
</dbReference>
<dbReference type="Gene3D" id="3.30.70.360">
    <property type="match status" value="1"/>
</dbReference>
<feature type="binding site" evidence="7">
    <location>
        <position position="78"/>
    </location>
    <ligand>
        <name>Zn(2+)</name>
        <dbReference type="ChEBI" id="CHEBI:29105"/>
        <label>1</label>
    </ligand>
</feature>
<feature type="binding site" evidence="8">
    <location>
        <position position="285"/>
    </location>
    <ligand>
        <name>allantoate</name>
        <dbReference type="ChEBI" id="CHEBI:17536"/>
    </ligand>
</feature>
<evidence type="ECO:0000256" key="1">
    <source>
        <dbReference type="ARBA" id="ARBA00001936"/>
    </source>
</evidence>
<dbReference type="Proteomes" id="UP000326554">
    <property type="component" value="Unassembled WGS sequence"/>
</dbReference>
<comment type="caution">
    <text evidence="10">The sequence shown here is derived from an EMBL/GenBank/DDBJ whole genome shotgun (WGS) entry which is preliminary data.</text>
</comment>
<dbReference type="PANTHER" id="PTHR32494:SF19">
    <property type="entry name" value="ALLANTOATE DEIMINASE-RELATED"/>
    <property type="match status" value="1"/>
</dbReference>
<feature type="binding site" evidence="7">
    <location>
        <position position="89"/>
    </location>
    <ligand>
        <name>Zn(2+)</name>
        <dbReference type="ChEBI" id="CHEBI:29105"/>
        <label>2</label>
    </ligand>
</feature>
<dbReference type="GO" id="GO:0016813">
    <property type="term" value="F:hydrolase activity, acting on carbon-nitrogen (but not peptide) bonds, in linear amidines"/>
    <property type="evidence" value="ECO:0007669"/>
    <property type="project" value="InterPro"/>
</dbReference>
<evidence type="ECO:0000313" key="10">
    <source>
        <dbReference type="EMBL" id="KAA9007806.1"/>
    </source>
</evidence>
<dbReference type="Pfam" id="PF01546">
    <property type="entry name" value="Peptidase_M20"/>
    <property type="match status" value="1"/>
</dbReference>
<dbReference type="NCBIfam" id="TIGR01879">
    <property type="entry name" value="hydantase"/>
    <property type="match status" value="1"/>
</dbReference>
<dbReference type="InterPro" id="IPR010158">
    <property type="entry name" value="Amidase_Cbmase"/>
</dbReference>
<dbReference type="InterPro" id="IPR036264">
    <property type="entry name" value="Bact_exopeptidase_dim_dom"/>
</dbReference>
<evidence type="ECO:0000313" key="11">
    <source>
        <dbReference type="Proteomes" id="UP000326554"/>
    </source>
</evidence>
<dbReference type="Pfam" id="PF07687">
    <property type="entry name" value="M20_dimer"/>
    <property type="match status" value="1"/>
</dbReference>
<evidence type="ECO:0000256" key="4">
    <source>
        <dbReference type="ARBA" id="ARBA00022723"/>
    </source>
</evidence>
<dbReference type="PANTHER" id="PTHR32494">
    <property type="entry name" value="ALLANTOATE DEIMINASE-RELATED"/>
    <property type="match status" value="1"/>
</dbReference>
<sequence>MTDAGLDAAEALASLSEHSEPGPGVTRLPFTPEHRAALDRLTALMESAGLTVSLDAAGTLVGRAEGPPGAPTLLMGSHQDSVREGGAFDGIMGVVLPLLALARLRLEGTALPLSVEVLAFADEEGVRFPTALLGSRALAGTVDPAVLEMADAEGTTLGDALRRFGLDPAAIPGLRRDPATIAGFVETHIEQGPVLEAAEAPLGVVTAICGIERHAVTVTGETGHAGTLPMEGRRDALVAAARIVSEVDRLARAEPPMRGTVGALSVAPGVVNAVPREVRLTAELRSPEDTQRLRAGKALHAACARIATEHGLTVDAARTYAQPAQPCDPTLSDRLAAAVTAVTGSEPPRLPSGATHDASAMADLCPMTMLFVRCRGGISHDPAEYAAPDDMGAAVEALAKLIADWPA</sequence>
<feature type="binding site" evidence="8">
    <location>
        <position position="272"/>
    </location>
    <ligand>
        <name>allantoate</name>
        <dbReference type="ChEBI" id="CHEBI:17536"/>
    </ligand>
</feature>
<comment type="similarity">
    <text evidence="2">Belongs to the peptidase M20 family.</text>
</comment>